<dbReference type="InterPro" id="IPR006693">
    <property type="entry name" value="AB_hydrolase_lipase"/>
</dbReference>
<keyword evidence="3" id="KW-0732">Signal</keyword>
<feature type="chain" id="PRO_5047241958" description="Lipase" evidence="3">
    <location>
        <begin position="17"/>
        <end position="400"/>
    </location>
</feature>
<proteinExistence type="inferred from homology"/>
<evidence type="ECO:0000256" key="2">
    <source>
        <dbReference type="PIRNR" id="PIRNR000862"/>
    </source>
</evidence>
<dbReference type="InterPro" id="IPR029058">
    <property type="entry name" value="AB_hydrolase_fold"/>
</dbReference>
<dbReference type="GeneID" id="108558220"/>
<dbReference type="Gene3D" id="3.40.50.1820">
    <property type="entry name" value="alpha/beta hydrolase"/>
    <property type="match status" value="1"/>
</dbReference>
<evidence type="ECO:0000313" key="6">
    <source>
        <dbReference type="RefSeq" id="XP_017770544.1"/>
    </source>
</evidence>
<evidence type="ECO:0000256" key="1">
    <source>
        <dbReference type="ARBA" id="ARBA00010701"/>
    </source>
</evidence>
<keyword evidence="5" id="KW-1185">Reference proteome</keyword>
<keyword evidence="2" id="KW-0442">Lipid degradation</keyword>
<keyword evidence="2" id="KW-0378">Hydrolase</keyword>
<comment type="similarity">
    <text evidence="1 2">Belongs to the AB hydrolase superfamily. Lipase family.</text>
</comment>
<feature type="signal peptide" evidence="3">
    <location>
        <begin position="1"/>
        <end position="16"/>
    </location>
</feature>
<dbReference type="RefSeq" id="XP_017770544.1">
    <property type="nucleotide sequence ID" value="XM_017915055.1"/>
</dbReference>
<sequence>MKFFLALFALVAVAHCGTIRPSRHHHLSQNVTDMICGFGYPVQNMTVQTKDGYILDLIRIPGDVNYRQEFEQKQRQEREVVTGKPAVVLMHGLLSSCEDFVIGGPSEGLAFVLANRGFDVFLANSRGSMYARKHTTLNPEKDAAFWRFSFEEIGTKDLPVIIDEILKVTQQNQVQYIGHMQGSTSFYVLASEKPEYNQKIEKMVSLGPVAFMKYSTNEMLNLIAEKQQSKSWQMKNLGVNEFHPSTDFVASAGQQDCMSREINERVCQNPYFLINGFESAYLNMTTIQRYVPRLPAGSSTKEVLHFTQLIKTGRFEKYSNGGQASVEEYDLTKVTVPVSIVYTPNDKISAEQDVKQLISKLPNVVDHIKIDQLTNNLDLLFSENVQSVVYSNVLNVLKGF</sequence>
<evidence type="ECO:0000256" key="3">
    <source>
        <dbReference type="SAM" id="SignalP"/>
    </source>
</evidence>
<feature type="domain" description="Partial AB-hydrolase lipase" evidence="4">
    <location>
        <begin position="31"/>
        <end position="103"/>
    </location>
</feature>
<dbReference type="Pfam" id="PF04083">
    <property type="entry name" value="Abhydro_lipase"/>
    <property type="match status" value="1"/>
</dbReference>
<dbReference type="Proteomes" id="UP000695000">
    <property type="component" value="Unplaced"/>
</dbReference>
<evidence type="ECO:0000259" key="4">
    <source>
        <dbReference type="Pfam" id="PF04083"/>
    </source>
</evidence>
<dbReference type="PIRSF" id="PIRSF000862">
    <property type="entry name" value="Steryl_ester_lip"/>
    <property type="match status" value="1"/>
</dbReference>
<dbReference type="PANTHER" id="PTHR11005">
    <property type="entry name" value="LYSOSOMAL ACID LIPASE-RELATED"/>
    <property type="match status" value="1"/>
</dbReference>
<evidence type="ECO:0000313" key="5">
    <source>
        <dbReference type="Proteomes" id="UP000695000"/>
    </source>
</evidence>
<keyword evidence="2" id="KW-0443">Lipid metabolism</keyword>
<reference evidence="6" key="1">
    <citation type="submission" date="2025-08" db="UniProtKB">
        <authorList>
            <consortium name="RefSeq"/>
        </authorList>
    </citation>
    <scope>IDENTIFICATION</scope>
    <source>
        <tissue evidence="6">Whole Larva</tissue>
    </source>
</reference>
<dbReference type="SUPFAM" id="SSF53474">
    <property type="entry name" value="alpha/beta-Hydrolases"/>
    <property type="match status" value="1"/>
</dbReference>
<dbReference type="InterPro" id="IPR025483">
    <property type="entry name" value="Lipase_euk"/>
</dbReference>
<protein>
    <recommendedName>
        <fullName evidence="2">Lipase</fullName>
    </recommendedName>
</protein>
<accession>A0ABM1M7J4</accession>
<gene>
    <name evidence="6" type="primary">LOC108558220</name>
</gene>
<organism evidence="5 6">
    <name type="scientific">Nicrophorus vespilloides</name>
    <name type="common">Boreal carrion beetle</name>
    <dbReference type="NCBI Taxonomy" id="110193"/>
    <lineage>
        <taxon>Eukaryota</taxon>
        <taxon>Metazoa</taxon>
        <taxon>Ecdysozoa</taxon>
        <taxon>Arthropoda</taxon>
        <taxon>Hexapoda</taxon>
        <taxon>Insecta</taxon>
        <taxon>Pterygota</taxon>
        <taxon>Neoptera</taxon>
        <taxon>Endopterygota</taxon>
        <taxon>Coleoptera</taxon>
        <taxon>Polyphaga</taxon>
        <taxon>Staphyliniformia</taxon>
        <taxon>Silphidae</taxon>
        <taxon>Nicrophorinae</taxon>
        <taxon>Nicrophorus</taxon>
    </lineage>
</organism>
<name>A0ABM1M7J4_NICVS</name>